<accession>A0A8E2F874</accession>
<feature type="region of interest" description="Disordered" evidence="1">
    <location>
        <begin position="1"/>
        <end position="24"/>
    </location>
</feature>
<evidence type="ECO:0000313" key="2">
    <source>
        <dbReference type="EMBL" id="OCL12376.1"/>
    </source>
</evidence>
<dbReference type="AlphaFoldDB" id="A0A8E2F874"/>
<keyword evidence="3" id="KW-1185">Reference proteome</keyword>
<feature type="compositionally biased region" description="Polar residues" evidence="1">
    <location>
        <begin position="1"/>
        <end position="22"/>
    </location>
</feature>
<protein>
    <submittedName>
        <fullName evidence="2">Uncharacterized protein</fullName>
    </submittedName>
</protein>
<gene>
    <name evidence="2" type="ORF">AOQ84DRAFT_155870</name>
</gene>
<dbReference type="Proteomes" id="UP000250140">
    <property type="component" value="Unassembled WGS sequence"/>
</dbReference>
<evidence type="ECO:0000256" key="1">
    <source>
        <dbReference type="SAM" id="MobiDB-lite"/>
    </source>
</evidence>
<reference evidence="2 3" key="1">
    <citation type="journal article" date="2016" name="Nat. Commun.">
        <title>Ectomycorrhizal ecology is imprinted in the genome of the dominant symbiotic fungus Cenococcum geophilum.</title>
        <authorList>
            <consortium name="DOE Joint Genome Institute"/>
            <person name="Peter M."/>
            <person name="Kohler A."/>
            <person name="Ohm R.A."/>
            <person name="Kuo A."/>
            <person name="Krutzmann J."/>
            <person name="Morin E."/>
            <person name="Arend M."/>
            <person name="Barry K.W."/>
            <person name="Binder M."/>
            <person name="Choi C."/>
            <person name="Clum A."/>
            <person name="Copeland A."/>
            <person name="Grisel N."/>
            <person name="Haridas S."/>
            <person name="Kipfer T."/>
            <person name="LaButti K."/>
            <person name="Lindquist E."/>
            <person name="Lipzen A."/>
            <person name="Maire R."/>
            <person name="Meier B."/>
            <person name="Mihaltcheva S."/>
            <person name="Molinier V."/>
            <person name="Murat C."/>
            <person name="Poggeler S."/>
            <person name="Quandt C.A."/>
            <person name="Sperisen C."/>
            <person name="Tritt A."/>
            <person name="Tisserant E."/>
            <person name="Crous P.W."/>
            <person name="Henrissat B."/>
            <person name="Nehls U."/>
            <person name="Egli S."/>
            <person name="Spatafora J.W."/>
            <person name="Grigoriev I.V."/>
            <person name="Martin F.M."/>
        </authorList>
    </citation>
    <scope>NUCLEOTIDE SEQUENCE [LARGE SCALE GENOMIC DNA]</scope>
    <source>
        <strain evidence="2 3">CBS 207.34</strain>
    </source>
</reference>
<sequence length="147" mass="16339">MSPSGPSSRSEGKQTSPTNSRFSPPIVAKALARRQLANLLLSSILSCPTVSSLVHTTSNYLQLPGGNRSKQRSVPPLLSCLDTWFFSVSHLSRPDKHTKYLRGRLAVVAPSKTIAPRHPVPDRIIIQRRRRQHHLEPPFPPAALLIW</sequence>
<evidence type="ECO:0000313" key="3">
    <source>
        <dbReference type="Proteomes" id="UP000250140"/>
    </source>
</evidence>
<organism evidence="2 3">
    <name type="scientific">Glonium stellatum</name>
    <dbReference type="NCBI Taxonomy" id="574774"/>
    <lineage>
        <taxon>Eukaryota</taxon>
        <taxon>Fungi</taxon>
        <taxon>Dikarya</taxon>
        <taxon>Ascomycota</taxon>
        <taxon>Pezizomycotina</taxon>
        <taxon>Dothideomycetes</taxon>
        <taxon>Pleosporomycetidae</taxon>
        <taxon>Gloniales</taxon>
        <taxon>Gloniaceae</taxon>
        <taxon>Glonium</taxon>
    </lineage>
</organism>
<proteinExistence type="predicted"/>
<name>A0A8E2F874_9PEZI</name>
<dbReference type="EMBL" id="KV748884">
    <property type="protein sequence ID" value="OCL12376.1"/>
    <property type="molecule type" value="Genomic_DNA"/>
</dbReference>